<gene>
    <name evidence="1" type="ORF">Q8A64_09795</name>
</gene>
<name>A0ABU1BNY1_9BURK</name>
<comment type="caution">
    <text evidence="1">The sequence shown here is derived from an EMBL/GenBank/DDBJ whole genome shotgun (WGS) entry which is preliminary data.</text>
</comment>
<sequence length="107" mass="12146">MSEIEKEFTSYLWEQLAKAQAHGYVDHDGIYAGMLERYGGVGTAKQLIASYGRNADNAKSQAGLKQLAKLGLLEFSTEAAMLTSQFKRLFTKHERDIADWRLRYPNE</sequence>
<protein>
    <submittedName>
        <fullName evidence="1">Uncharacterized protein</fullName>
    </submittedName>
</protein>
<accession>A0ABU1BNY1</accession>
<keyword evidence="2" id="KW-1185">Reference proteome</keyword>
<dbReference type="Proteomes" id="UP001225596">
    <property type="component" value="Unassembled WGS sequence"/>
</dbReference>
<dbReference type="EMBL" id="JAUYVH010000005">
    <property type="protein sequence ID" value="MDQ9170700.1"/>
    <property type="molecule type" value="Genomic_DNA"/>
</dbReference>
<evidence type="ECO:0000313" key="1">
    <source>
        <dbReference type="EMBL" id="MDQ9170700.1"/>
    </source>
</evidence>
<reference evidence="1 2" key="1">
    <citation type="submission" date="2023-08" db="EMBL/GenBank/DDBJ databases">
        <title>Oxalobacteraceae gen .nov., isolated from river sludge outside the plant.</title>
        <authorList>
            <person name="Zhao S.Y."/>
        </authorList>
    </citation>
    <scope>NUCLEOTIDE SEQUENCE [LARGE SCALE GENOMIC DNA]</scope>
    <source>
        <strain evidence="1 2">R-40</strain>
    </source>
</reference>
<dbReference type="RefSeq" id="WP_338436638.1">
    <property type="nucleotide sequence ID" value="NZ_JAUYVH010000005.1"/>
</dbReference>
<proteinExistence type="predicted"/>
<evidence type="ECO:0000313" key="2">
    <source>
        <dbReference type="Proteomes" id="UP001225596"/>
    </source>
</evidence>
<organism evidence="1 2">
    <name type="scientific">Keguizhuia sedimenti</name>
    <dbReference type="NCBI Taxonomy" id="3064264"/>
    <lineage>
        <taxon>Bacteria</taxon>
        <taxon>Pseudomonadati</taxon>
        <taxon>Pseudomonadota</taxon>
        <taxon>Betaproteobacteria</taxon>
        <taxon>Burkholderiales</taxon>
        <taxon>Oxalobacteraceae</taxon>
        <taxon>Keguizhuia</taxon>
    </lineage>
</organism>